<reference evidence="2 3" key="1">
    <citation type="journal article" date="2022" name="Hortic Res">
        <title>The genome of Dioscorea zingiberensis sheds light on the biosynthesis, origin and evolution of the medicinally important diosgenin saponins.</title>
        <authorList>
            <person name="Li Y."/>
            <person name="Tan C."/>
            <person name="Li Z."/>
            <person name="Guo J."/>
            <person name="Li S."/>
            <person name="Chen X."/>
            <person name="Wang C."/>
            <person name="Dai X."/>
            <person name="Yang H."/>
            <person name="Song W."/>
            <person name="Hou L."/>
            <person name="Xu J."/>
            <person name="Tong Z."/>
            <person name="Xu A."/>
            <person name="Yuan X."/>
            <person name="Wang W."/>
            <person name="Yang Q."/>
            <person name="Chen L."/>
            <person name="Sun Z."/>
            <person name="Wang K."/>
            <person name="Pan B."/>
            <person name="Chen J."/>
            <person name="Bao Y."/>
            <person name="Liu F."/>
            <person name="Qi X."/>
            <person name="Gang D.R."/>
            <person name="Wen J."/>
            <person name="Li J."/>
        </authorList>
    </citation>
    <scope>NUCLEOTIDE SEQUENCE [LARGE SCALE GENOMIC DNA]</scope>
    <source>
        <strain evidence="2">Dzin_1.0</strain>
    </source>
</reference>
<evidence type="ECO:0000313" key="3">
    <source>
        <dbReference type="Proteomes" id="UP001085076"/>
    </source>
</evidence>
<evidence type="ECO:0000256" key="1">
    <source>
        <dbReference type="SAM" id="MobiDB-lite"/>
    </source>
</evidence>
<name>A0A9D5BV50_9LILI</name>
<keyword evidence="3" id="KW-1185">Reference proteome</keyword>
<organism evidence="2 3">
    <name type="scientific">Dioscorea zingiberensis</name>
    <dbReference type="NCBI Taxonomy" id="325984"/>
    <lineage>
        <taxon>Eukaryota</taxon>
        <taxon>Viridiplantae</taxon>
        <taxon>Streptophyta</taxon>
        <taxon>Embryophyta</taxon>
        <taxon>Tracheophyta</taxon>
        <taxon>Spermatophyta</taxon>
        <taxon>Magnoliopsida</taxon>
        <taxon>Liliopsida</taxon>
        <taxon>Dioscoreales</taxon>
        <taxon>Dioscoreaceae</taxon>
        <taxon>Dioscorea</taxon>
    </lineage>
</organism>
<proteinExistence type="predicted"/>
<evidence type="ECO:0000313" key="2">
    <source>
        <dbReference type="EMBL" id="KAJ0961145.1"/>
    </source>
</evidence>
<sequence length="96" mass="10176">MVSPGLQGSDRLGSKQSRRESKEKPDGGLTPAVNFTREGISDDGATWRESRDVRTGAARVLSLITVGRRTTVSSPTVSGLALCLGICTPRHQLAPT</sequence>
<protein>
    <submittedName>
        <fullName evidence="2">Uncharacterized protein</fullName>
    </submittedName>
</protein>
<dbReference type="Proteomes" id="UP001085076">
    <property type="component" value="Unassembled WGS sequence"/>
</dbReference>
<comment type="caution">
    <text evidence="2">The sequence shown here is derived from an EMBL/GenBank/DDBJ whole genome shotgun (WGS) entry which is preliminary data.</text>
</comment>
<feature type="region of interest" description="Disordered" evidence="1">
    <location>
        <begin position="1"/>
        <end position="48"/>
    </location>
</feature>
<dbReference type="EMBL" id="JAGGNH010000040">
    <property type="protein sequence ID" value="KAJ0961145.1"/>
    <property type="molecule type" value="Genomic_DNA"/>
</dbReference>
<feature type="compositionally biased region" description="Basic and acidic residues" evidence="1">
    <location>
        <begin position="17"/>
        <end position="26"/>
    </location>
</feature>
<accession>A0A9D5BV50</accession>
<gene>
    <name evidence="2" type="ORF">J5N97_000895</name>
</gene>
<dbReference type="AlphaFoldDB" id="A0A9D5BV50"/>